<evidence type="ECO:0000256" key="4">
    <source>
        <dbReference type="ARBA" id="ARBA00022692"/>
    </source>
</evidence>
<feature type="transmembrane region" description="Helical" evidence="8">
    <location>
        <begin position="370"/>
        <end position="398"/>
    </location>
</feature>
<dbReference type="InterPro" id="IPR050586">
    <property type="entry name" value="CPA3_Na-H_Antiporter_D"/>
</dbReference>
<dbReference type="PANTHER" id="PTHR42703">
    <property type="entry name" value="NADH DEHYDROGENASE"/>
    <property type="match status" value="1"/>
</dbReference>
<feature type="transmembrane region" description="Helical" evidence="8">
    <location>
        <begin position="211"/>
        <end position="231"/>
    </location>
</feature>
<keyword evidence="3" id="KW-1003">Cell membrane</keyword>
<name>A0A2W2GJY4_9ACTN</name>
<evidence type="ECO:0000313" key="11">
    <source>
        <dbReference type="Proteomes" id="UP000248544"/>
    </source>
</evidence>
<evidence type="ECO:0000259" key="9">
    <source>
        <dbReference type="Pfam" id="PF00361"/>
    </source>
</evidence>
<feature type="transmembrane region" description="Helical" evidence="8">
    <location>
        <begin position="474"/>
        <end position="495"/>
    </location>
</feature>
<keyword evidence="5 8" id="KW-1133">Transmembrane helix</keyword>
<feature type="transmembrane region" description="Helical" evidence="8">
    <location>
        <begin position="79"/>
        <end position="100"/>
    </location>
</feature>
<organism evidence="10 11">
    <name type="scientific">Spongiactinospora gelatinilytica</name>
    <dbReference type="NCBI Taxonomy" id="2666298"/>
    <lineage>
        <taxon>Bacteria</taxon>
        <taxon>Bacillati</taxon>
        <taxon>Actinomycetota</taxon>
        <taxon>Actinomycetes</taxon>
        <taxon>Streptosporangiales</taxon>
        <taxon>Streptosporangiaceae</taxon>
        <taxon>Spongiactinospora</taxon>
    </lineage>
</organism>
<dbReference type="NCBIfam" id="NF009308">
    <property type="entry name" value="PRK12665.1"/>
    <property type="match status" value="1"/>
</dbReference>
<evidence type="ECO:0000256" key="3">
    <source>
        <dbReference type="ARBA" id="ARBA00022475"/>
    </source>
</evidence>
<evidence type="ECO:0000256" key="1">
    <source>
        <dbReference type="ARBA" id="ARBA00004651"/>
    </source>
</evidence>
<proteinExistence type="inferred from homology"/>
<evidence type="ECO:0000256" key="2">
    <source>
        <dbReference type="ARBA" id="ARBA00005346"/>
    </source>
</evidence>
<reference evidence="10 11" key="1">
    <citation type="submission" date="2018-01" db="EMBL/GenBank/DDBJ databases">
        <title>Draft genome sequence of Sphaerisporangium sp. 7K107.</title>
        <authorList>
            <person name="Sahin N."/>
            <person name="Saygin H."/>
            <person name="Ay H."/>
        </authorList>
    </citation>
    <scope>NUCLEOTIDE SEQUENCE [LARGE SCALE GENOMIC DNA]</scope>
    <source>
        <strain evidence="10 11">7K107</strain>
    </source>
</reference>
<feature type="transmembrane region" description="Helical" evidence="8">
    <location>
        <begin position="243"/>
        <end position="262"/>
    </location>
</feature>
<evidence type="ECO:0000256" key="6">
    <source>
        <dbReference type="ARBA" id="ARBA00023136"/>
    </source>
</evidence>
<dbReference type="PRINTS" id="PR01437">
    <property type="entry name" value="NUOXDRDTASE4"/>
</dbReference>
<feature type="transmembrane region" description="Helical" evidence="8">
    <location>
        <begin position="112"/>
        <end position="131"/>
    </location>
</feature>
<dbReference type="GO" id="GO:0008137">
    <property type="term" value="F:NADH dehydrogenase (ubiquinone) activity"/>
    <property type="evidence" value="ECO:0007669"/>
    <property type="project" value="InterPro"/>
</dbReference>
<gene>
    <name evidence="10" type="ORF">C1I98_12140</name>
</gene>
<comment type="caution">
    <text evidence="10">The sequence shown here is derived from an EMBL/GenBank/DDBJ whole genome shotgun (WGS) entry which is preliminary data.</text>
</comment>
<keyword evidence="4 7" id="KW-0812">Transmembrane</keyword>
<evidence type="ECO:0000256" key="8">
    <source>
        <dbReference type="SAM" id="Phobius"/>
    </source>
</evidence>
<feature type="transmembrane region" description="Helical" evidence="8">
    <location>
        <begin position="168"/>
        <end position="190"/>
    </location>
</feature>
<keyword evidence="11" id="KW-1185">Reference proteome</keyword>
<feature type="domain" description="NADH:quinone oxidoreductase/Mrp antiporter transmembrane" evidence="9">
    <location>
        <begin position="132"/>
        <end position="417"/>
    </location>
</feature>
<evidence type="ECO:0000256" key="7">
    <source>
        <dbReference type="RuleBase" id="RU000320"/>
    </source>
</evidence>
<keyword evidence="6 8" id="KW-0472">Membrane</keyword>
<feature type="transmembrane region" description="Helical" evidence="8">
    <location>
        <begin position="410"/>
        <end position="433"/>
    </location>
</feature>
<evidence type="ECO:0000313" key="10">
    <source>
        <dbReference type="EMBL" id="PZG48891.1"/>
    </source>
</evidence>
<feature type="transmembrane region" description="Helical" evidence="8">
    <location>
        <begin position="329"/>
        <end position="350"/>
    </location>
</feature>
<comment type="subcellular location">
    <subcellularLocation>
        <location evidence="1">Cell membrane</location>
        <topology evidence="1">Multi-pass membrane protein</topology>
    </subcellularLocation>
    <subcellularLocation>
        <location evidence="7">Membrane</location>
        <topology evidence="7">Multi-pass membrane protein</topology>
    </subcellularLocation>
</comment>
<dbReference type="GO" id="GO:0005886">
    <property type="term" value="C:plasma membrane"/>
    <property type="evidence" value="ECO:0007669"/>
    <property type="project" value="UniProtKB-SubCell"/>
</dbReference>
<dbReference type="PANTHER" id="PTHR42703:SF1">
    <property type="entry name" value="NA(+)_H(+) ANTIPORTER SUBUNIT D1"/>
    <property type="match status" value="1"/>
</dbReference>
<feature type="transmembrane region" description="Helical" evidence="8">
    <location>
        <begin position="34"/>
        <end position="51"/>
    </location>
</feature>
<evidence type="ECO:0000256" key="5">
    <source>
        <dbReference type="ARBA" id="ARBA00022989"/>
    </source>
</evidence>
<dbReference type="AlphaFoldDB" id="A0A2W2GJY4"/>
<dbReference type="EMBL" id="POUA01000072">
    <property type="protein sequence ID" value="PZG48891.1"/>
    <property type="molecule type" value="Genomic_DNA"/>
</dbReference>
<comment type="similarity">
    <text evidence="2">Belongs to the CPA3 antiporters (TC 2.A.63) subunit D family.</text>
</comment>
<dbReference type="GO" id="GO:0042773">
    <property type="term" value="P:ATP synthesis coupled electron transport"/>
    <property type="evidence" value="ECO:0007669"/>
    <property type="project" value="InterPro"/>
</dbReference>
<protein>
    <submittedName>
        <fullName evidence="10">Na+/H+ antiporter subunit D</fullName>
    </submittedName>
</protein>
<feature type="transmembrane region" description="Helical" evidence="8">
    <location>
        <begin position="138"/>
        <end position="156"/>
    </location>
</feature>
<feature type="transmembrane region" description="Helical" evidence="8">
    <location>
        <begin position="302"/>
        <end position="322"/>
    </location>
</feature>
<accession>A0A2W2GJY4</accession>
<dbReference type="Pfam" id="PF00361">
    <property type="entry name" value="Proton_antipo_M"/>
    <property type="match status" value="1"/>
</dbReference>
<dbReference type="Proteomes" id="UP000248544">
    <property type="component" value="Unassembled WGS sequence"/>
</dbReference>
<dbReference type="InterPro" id="IPR001750">
    <property type="entry name" value="ND/Mrp_TM"/>
</dbReference>
<sequence>MNNVLVPLPVVLPLLAAGLRLALAQRLVRVQRGISVAVLAAVVVIAAVLVYQTDHYGPQTMHPGGWPAPIAVMLVVDRLAALILLISGVITLCVLIYAIGQGASDNDESTPLTIFHPSFLVLLAGVADAFMAGDLFNLYVAFEMLLTASYVLITLGGTPARVRAGMTYVVVGILSSVILLIGVALCYAATGTLTLAQLAVRLADLPPDVRLVLQLTLLVAFGIKAAVFPLSAWLPDSYPTTPAPITAVFAGLLTKVGVYAIIRVQTLLFPGEALTELLLVAAACTMLVGILGAVSQTDIKRTLSFTLVSHIGYMMFGIALASRAGIAGAIFYVAHHITVQTTLFLVAGLVERRGGSTSMDRLGGLARVSPLVAVLFFIPAMNLSGIPPLSGFLGKLWLLRAGVQEGTWPAYALVGVALLTSLLTLYTMCHLWNRAFWGDRGKLPERGQIIEGRRGLSGTGIVATAAPGTMVGTAAALIVFATAFTVAAGPMAGYIDRAATELLDRRAYLTAVLP</sequence>
<feature type="transmembrane region" description="Helical" evidence="8">
    <location>
        <begin position="274"/>
        <end position="296"/>
    </location>
</feature>
<dbReference type="RefSeq" id="WP_111167280.1">
    <property type="nucleotide sequence ID" value="NZ_POUA01000072.1"/>
</dbReference>
<dbReference type="InterPro" id="IPR003918">
    <property type="entry name" value="NADH_UbQ_OxRdtase"/>
</dbReference>